<sequence>MFCGLLVESIRQHISEIEGDIKLDSRENHTVKVLTTTVTLAIVMLYVQQFYNHAFSQKEGVCHTVGRSRPFKVDGQLSSDYYWINAPQLAKSYLLILSLLWTMFPPKSHFLEVVPR</sequence>
<dbReference type="EMBL" id="BGPR01000081">
    <property type="protein sequence ID" value="GBL91718.1"/>
    <property type="molecule type" value="Genomic_DNA"/>
</dbReference>
<accession>A0A4Y2BI22</accession>
<dbReference type="AlphaFoldDB" id="A0A4Y2BI22"/>
<comment type="caution">
    <text evidence="1">The sequence shown here is derived from an EMBL/GenBank/DDBJ whole genome shotgun (WGS) entry which is preliminary data.</text>
</comment>
<proteinExistence type="predicted"/>
<name>A0A4Y2BI22_ARAVE</name>
<reference evidence="1 2" key="1">
    <citation type="journal article" date="2019" name="Sci. Rep.">
        <title>Orb-weaving spider Araneus ventricosus genome elucidates the spidroin gene catalogue.</title>
        <authorList>
            <person name="Kono N."/>
            <person name="Nakamura H."/>
            <person name="Ohtoshi R."/>
            <person name="Moran D.A.P."/>
            <person name="Shinohara A."/>
            <person name="Yoshida Y."/>
            <person name="Fujiwara M."/>
            <person name="Mori M."/>
            <person name="Tomita M."/>
            <person name="Arakawa K."/>
        </authorList>
    </citation>
    <scope>NUCLEOTIDE SEQUENCE [LARGE SCALE GENOMIC DNA]</scope>
</reference>
<gene>
    <name evidence="1" type="ORF">AVEN_71360_1</name>
</gene>
<organism evidence="1 2">
    <name type="scientific">Araneus ventricosus</name>
    <name type="common">Orbweaver spider</name>
    <name type="synonym">Epeira ventricosa</name>
    <dbReference type="NCBI Taxonomy" id="182803"/>
    <lineage>
        <taxon>Eukaryota</taxon>
        <taxon>Metazoa</taxon>
        <taxon>Ecdysozoa</taxon>
        <taxon>Arthropoda</taxon>
        <taxon>Chelicerata</taxon>
        <taxon>Arachnida</taxon>
        <taxon>Araneae</taxon>
        <taxon>Araneomorphae</taxon>
        <taxon>Entelegynae</taxon>
        <taxon>Araneoidea</taxon>
        <taxon>Araneidae</taxon>
        <taxon>Araneus</taxon>
    </lineage>
</organism>
<evidence type="ECO:0000313" key="2">
    <source>
        <dbReference type="Proteomes" id="UP000499080"/>
    </source>
</evidence>
<evidence type="ECO:0000313" key="1">
    <source>
        <dbReference type="EMBL" id="GBL91718.1"/>
    </source>
</evidence>
<dbReference type="Proteomes" id="UP000499080">
    <property type="component" value="Unassembled WGS sequence"/>
</dbReference>
<keyword evidence="2" id="KW-1185">Reference proteome</keyword>
<protein>
    <submittedName>
        <fullName evidence="1">Uncharacterized protein</fullName>
    </submittedName>
</protein>